<gene>
    <name evidence="2" type="ORF">Nkreftii_000169</name>
</gene>
<dbReference type="InterPro" id="IPR003779">
    <property type="entry name" value="CMD-like"/>
</dbReference>
<dbReference type="EMBL" id="CP047423">
    <property type="protein sequence ID" value="QPD02395.1"/>
    <property type="molecule type" value="Genomic_DNA"/>
</dbReference>
<dbReference type="NCBIfam" id="TIGR00778">
    <property type="entry name" value="ahpD_dom"/>
    <property type="match status" value="1"/>
</dbReference>
<dbReference type="InterPro" id="IPR029032">
    <property type="entry name" value="AhpD-like"/>
</dbReference>
<name>A0A7S8FAT9_9BACT</name>
<evidence type="ECO:0000313" key="3">
    <source>
        <dbReference type="Proteomes" id="UP000593737"/>
    </source>
</evidence>
<evidence type="ECO:0000313" key="2">
    <source>
        <dbReference type="EMBL" id="QPD02395.1"/>
    </source>
</evidence>
<protein>
    <submittedName>
        <fullName evidence="2">Alkyl hydroperoxide reductase AhpD</fullName>
        <ecNumber evidence="2">1.11.1.24</ecNumber>
    </submittedName>
</protein>
<dbReference type="Proteomes" id="UP000593737">
    <property type="component" value="Chromosome"/>
</dbReference>
<dbReference type="KEGG" id="nkf:Nkreftii_000169"/>
<keyword evidence="2" id="KW-0560">Oxidoreductase</keyword>
<accession>A0A7S8FAT9</accession>
<sequence length="89" mass="9234">MSDLSPRERELVAIGAAIGSNCVPCVEYHIPIARKTGLTDAQIGEAIELANKVKQVPASNVYETAKQLVSVGSQPDKGGSCCGASEPHA</sequence>
<dbReference type="Gene3D" id="1.20.1290.10">
    <property type="entry name" value="AhpD-like"/>
    <property type="match status" value="1"/>
</dbReference>
<dbReference type="AlphaFoldDB" id="A0A7S8FAT9"/>
<reference evidence="2 3" key="1">
    <citation type="journal article" date="2020" name="ISME J.">
        <title>Enrichment and physiological characterization of a novel comammox Nitrospira indicates ammonium inhibition of complete nitrification.</title>
        <authorList>
            <person name="Sakoula D."/>
            <person name="Koch H."/>
            <person name="Frank J."/>
            <person name="Jetten M.S.M."/>
            <person name="van Kessel M.A.H.J."/>
            <person name="Lucker S."/>
        </authorList>
    </citation>
    <scope>NUCLEOTIDE SEQUENCE [LARGE SCALE GENOMIC DNA]</scope>
    <source>
        <strain evidence="2">Comreactor17</strain>
    </source>
</reference>
<dbReference type="InterPro" id="IPR004675">
    <property type="entry name" value="AhpD_core"/>
</dbReference>
<dbReference type="SUPFAM" id="SSF69118">
    <property type="entry name" value="AhpD-like"/>
    <property type="match status" value="1"/>
</dbReference>
<organism evidence="2 3">
    <name type="scientific">Candidatus Nitrospira kreftii</name>
    <dbReference type="NCBI Taxonomy" id="2652173"/>
    <lineage>
        <taxon>Bacteria</taxon>
        <taxon>Pseudomonadati</taxon>
        <taxon>Nitrospirota</taxon>
        <taxon>Nitrospiria</taxon>
        <taxon>Nitrospirales</taxon>
        <taxon>Nitrospiraceae</taxon>
        <taxon>Nitrospira</taxon>
    </lineage>
</organism>
<dbReference type="Pfam" id="PF02627">
    <property type="entry name" value="CMD"/>
    <property type="match status" value="1"/>
</dbReference>
<proteinExistence type="predicted"/>
<keyword evidence="2" id="KW-0575">Peroxidase</keyword>
<dbReference type="EC" id="1.11.1.24" evidence="2"/>
<dbReference type="GO" id="GO:0140824">
    <property type="term" value="F:thioredoxin-dependent peroxiredoxin activity"/>
    <property type="evidence" value="ECO:0007669"/>
    <property type="project" value="UniProtKB-EC"/>
</dbReference>
<evidence type="ECO:0000259" key="1">
    <source>
        <dbReference type="Pfam" id="PF02627"/>
    </source>
</evidence>
<feature type="domain" description="Carboxymuconolactone decarboxylase-like" evidence="1">
    <location>
        <begin position="3"/>
        <end position="58"/>
    </location>
</feature>